<accession>A0ABV8C038</accession>
<dbReference type="InterPro" id="IPR011989">
    <property type="entry name" value="ARM-like"/>
</dbReference>
<dbReference type="Proteomes" id="UP001595690">
    <property type="component" value="Unassembled WGS sequence"/>
</dbReference>
<dbReference type="EMBL" id="JBHRZI010000023">
    <property type="protein sequence ID" value="MFC3895342.1"/>
    <property type="molecule type" value="Genomic_DNA"/>
</dbReference>
<dbReference type="InterPro" id="IPR027417">
    <property type="entry name" value="P-loop_NTPase"/>
</dbReference>
<dbReference type="Gene3D" id="1.25.10.10">
    <property type="entry name" value="Leucine-rich Repeat Variant"/>
    <property type="match status" value="1"/>
</dbReference>
<gene>
    <name evidence="2" type="ORF">ACFOWZ_28010</name>
</gene>
<comment type="caution">
    <text evidence="2">The sequence shown here is derived from an EMBL/GenBank/DDBJ whole genome shotgun (WGS) entry which is preliminary data.</text>
</comment>
<reference evidence="3" key="1">
    <citation type="journal article" date="2019" name="Int. J. Syst. Evol. Microbiol.">
        <title>The Global Catalogue of Microorganisms (GCM) 10K type strain sequencing project: providing services to taxonomists for standard genome sequencing and annotation.</title>
        <authorList>
            <consortium name="The Broad Institute Genomics Platform"/>
            <consortium name="The Broad Institute Genome Sequencing Center for Infectious Disease"/>
            <person name="Wu L."/>
            <person name="Ma J."/>
        </authorList>
    </citation>
    <scope>NUCLEOTIDE SEQUENCE [LARGE SCALE GENOMIC DNA]</scope>
    <source>
        <strain evidence="3">CGMCC 4.7405</strain>
    </source>
</reference>
<dbReference type="Pfam" id="PF13271">
    <property type="entry name" value="DUF4062"/>
    <property type="match status" value="1"/>
</dbReference>
<sequence>MRVYVSSTFLDLQECREVVHRTLRRLQIDDVAMEYYVAEPDRPVDVCLRDVRSCDVYLGIFAWRYGHVPDGYQQSITELEYRAAIDADKPCLIFLLDENASWPRPFMDRDPEAIEKLRAELSERHTPSHFRVAADLGIEVATALHRYMTSADDPARRLGQLDPAVVTAYYLRLQKEYGRLDLDALTPPEREEYLQILLESVFVEQYVREDPPPVKLPPELLQRLQAEGEIDEAALPEGVDLADLRAAQESYRAKPQRPVLDVVMGADRHVVVLGDPGAGKSTLARFAVLDLAGVSRRLTPLAGSLPLLVELRQYAAAREAGSCRTILEFLDELATTQTLGIARRHLEPYLEAGGAALVVFDGLDEVFDPGRREEATKEIASFADRYPGVRVLVTSRVVGYNSRRLTDAGFVHHTLQDLDADQIADFLGSWYTLALHDRPAEAAQRRDRLLEAVRESRPIGDLAGNPLLLTILAIIGKHQTLPRERWKVYDHAARVLVQHWDIKRQLRERRVAADYIDEDDKRELLRRLAWRMQTGADGATGNYVHREDLQRLFEDYLIETYARNPADAKVVATVIIDQFQHRNFILSRFGPNLYSFVHRAFLEFFCADAVVRRFQREQSITLDNVVALFVERCGDTSWREVLRLLASVLAEHHVGEIARRLLDVDRPWPVDEFTTPPHGIAVAVQCLGELRSMRAVEEAAEAALAEVVLLLEHCVGVEDAATCLLVEGDVLPALRTVGTGWPGRDVVAGWYRDRGRWLIWAPVTELAARLLTVLFIDRPDVLVSLADFERVEDFRANEAFSAAANEAERHRAGAYSHDAAASPLDSSVLTKLTAVLRTGSYAARKWAMQMLDQLGPSDVAEELLWDRLRHDDDDDVFRAAATSLLRRHPGDPHVVDTIVERVERTQPSSLAGVGMEILATQNLEHPRLPLLTAVQRVGGLMLSDEEEIAETVRRLADVLGDRDAVLARLRAFATTASSYQARYNALVLLDRLDPADVEEPLWDRLRHDDDDDVFRAAATSLLRRHPGDPHVLDTIVERVERAEQEPTTRLARVGTRILIAHNRALPRLMTVRGILDLDSLLSDEEITEVVGRIPDVLGDRDAVLADLRAFATTASSYQARYNALVLLDRLDPVDVEELLWDRLRHDDDDDVFRAAATSLLRRHPGDPHVLDTIVERAEEGDALARVGLEILTAYDHTHPRLGMLTALGRIRGPLLSDEAEITDVVERLRHAPDTGEILARLGELVVDTTIFRFRYNALVVLDRLDPADVAEGLLWDRLRHDSAESVFHVAATGLLRRHPGDRHVLDTVANRVDEEHGTVLAREGLKLLREHDPAHPRPALASVSGSPFHLEARLAVARDRPSISDLPELTEYGPQEILLRTGES</sequence>
<name>A0ABV8C038_9PSEU</name>
<dbReference type="PANTHER" id="PTHR46844">
    <property type="entry name" value="SLR5058 PROTEIN"/>
    <property type="match status" value="1"/>
</dbReference>
<evidence type="ECO:0000259" key="1">
    <source>
        <dbReference type="PROSITE" id="PS50837"/>
    </source>
</evidence>
<organism evidence="2 3">
    <name type="scientific">Lentzea rhizosphaerae</name>
    <dbReference type="NCBI Taxonomy" id="2041025"/>
    <lineage>
        <taxon>Bacteria</taxon>
        <taxon>Bacillati</taxon>
        <taxon>Actinomycetota</taxon>
        <taxon>Actinomycetes</taxon>
        <taxon>Pseudonocardiales</taxon>
        <taxon>Pseudonocardiaceae</taxon>
        <taxon>Lentzea</taxon>
    </lineage>
</organism>
<dbReference type="InterPro" id="IPR016024">
    <property type="entry name" value="ARM-type_fold"/>
</dbReference>
<dbReference type="InterPro" id="IPR007111">
    <property type="entry name" value="NACHT_NTPase"/>
</dbReference>
<proteinExistence type="predicted"/>
<dbReference type="SUPFAM" id="SSF52540">
    <property type="entry name" value="P-loop containing nucleoside triphosphate hydrolases"/>
    <property type="match status" value="1"/>
</dbReference>
<dbReference type="RefSeq" id="WP_382376890.1">
    <property type="nucleotide sequence ID" value="NZ_JBHRZI010000023.1"/>
</dbReference>
<dbReference type="PROSITE" id="PS50837">
    <property type="entry name" value="NACHT"/>
    <property type="match status" value="1"/>
</dbReference>
<dbReference type="PANTHER" id="PTHR46844:SF1">
    <property type="entry name" value="SLR5058 PROTEIN"/>
    <property type="match status" value="1"/>
</dbReference>
<keyword evidence="3" id="KW-1185">Reference proteome</keyword>
<protein>
    <submittedName>
        <fullName evidence="2">DUF4062 domain-containing protein</fullName>
    </submittedName>
</protein>
<dbReference type="SUPFAM" id="SSF48371">
    <property type="entry name" value="ARM repeat"/>
    <property type="match status" value="1"/>
</dbReference>
<feature type="domain" description="NACHT" evidence="1">
    <location>
        <begin position="268"/>
        <end position="396"/>
    </location>
</feature>
<evidence type="ECO:0000313" key="2">
    <source>
        <dbReference type="EMBL" id="MFC3895342.1"/>
    </source>
</evidence>
<evidence type="ECO:0000313" key="3">
    <source>
        <dbReference type="Proteomes" id="UP001595690"/>
    </source>
</evidence>
<dbReference type="InterPro" id="IPR025139">
    <property type="entry name" value="DUF4062"/>
</dbReference>
<dbReference type="Gene3D" id="3.40.50.300">
    <property type="entry name" value="P-loop containing nucleotide triphosphate hydrolases"/>
    <property type="match status" value="1"/>
</dbReference>
<dbReference type="Pfam" id="PF05729">
    <property type="entry name" value="NACHT"/>
    <property type="match status" value="1"/>
</dbReference>